<evidence type="ECO:0000256" key="11">
    <source>
        <dbReference type="ARBA" id="ARBA00022794"/>
    </source>
</evidence>
<evidence type="ECO:0000256" key="9">
    <source>
        <dbReference type="ARBA" id="ARBA00022679"/>
    </source>
</evidence>
<keyword evidence="10" id="KW-0812">Transmembrane</keyword>
<sequence length="1589" mass="175822">KDLLAAFDSGDQKVFFDLWEGHIPSSIRAGDSLAQKLEFYLHIHFAIYLLKHSTGRPVGSPYGVGWSKCFTKGRNRSDVRMTGDGTQAGPDGEDASDVAGTEGASERGQDKEELDERISYFKTYLETKGAALSQTTEFLPFYALPFVPNPMVHPSFKELFQKENGQTNKEVLQQLHQQLVEAERRSMTYLKRYNKIQADYHNLIGVTAELVDSLEATVSGKMITPEYLQSVCVRLFSNQMRQSLARSVDFTRPGTVCALLCTLPGPRLSDAFRLWGGFNHVKSLLGTRPSSSLRTHQKGGSPCDRVKPVGEKAGRAADCLEPKGGGPERPVSRRVQSNTILHCSGGYMCKLTPASPIQKYVRLTTSHPGEQRETVLQAYISNDLLDCHSHSQGSQHLASYRRRIDSLNMPYAEKILHLIISRSVLQLLHSKSEVVRQYMARLVNAFASLAEGRRYLAQSTKVLRMLEERLKEEDKDVITRENVLGALQKFSLRRPLQTAMIQDGLIFWLIDVLEEPDCLSDYTLEYSVALLMNLCLRSTGKNMCAKVAGLVLKVLSDLLGHENREIQPYVNGALYSILSIPSIREEARAMGMEDILCCFIKEGNAEMIRQIEFIIKQLHSGNATSSGVQRSFHDNGTAHGRHASPVSDLLASVQPEELLDGVPESDDDEDEDDEEDHDTMEADLDKDELIQPQLGELSGEKLLTTEYLGVMAEAIRAGRDQQQIKTDDLPTSPCLVISKSFGIIHIMTNTGKVRRKGAAGVQWGGPEPLCRPITPGGHRTGYPVVSKPLTAFIQEKAGVGQSAATLALASSVDQCQLPTLSRHRHLFLFSASTVTLTSVVVTLRRQQRRLGELDEAGGGQPLALEEDELAGWALICGRRKALELWAEFTPGFAYKPRAPCSPEILDLNPPKAKASALAPHFSSCGPQQASRPGSTASATRSLQSQPRNPNRPSGGKQPAAAQGGLEIRQKQVLPRRLGGGVARGTEGWGGDSTAKSMSPSISSISGASAEEPEPDSLAGDGTLASAETGPPHPDRESGQRGKRENVGAGKRPGCPGDDCKHIMGQDPGLISQDGEAEMPAAFPPAGGEKEAPLRRKQRGNHQARDPNQFWRVGGADVKEMMGPHHGTRLGQTLPVRGFWKSPGWNAHHPRPTRAKNAPVQVPARRPRAAVPRAAIRAPGSAAALDRAAMSLWKRTIYKSVCLSLALLVAVTVFQRSLTPSQFLQEPLLPTLGLQKAQKASGHLVNPDSFWKNREDAVTLTPMVSRGPQAWDVTTTNCSANVNLTHQPWFQGLEPHFQQFLFYRHCRYFPMLLNHPEKCSGDVYLLVVVKSVITQHDRREAIRQTWGREQESAGRGRGAVHTLFLLGTASKQEERAHYQQLLAYEDRIYGDILQWDFLDSFFNLTLKEIHFLKWLDIYCPDVRFIFKGDDDVFVNPTNLLEFLADRRPQEDLFVGDVLQHARPIRRKDNKYYIPGALYSQASYPPYAGGGGFLMAGGLARRLHHACDTLELYPIDDVFLGMCLEVLGVRPTAHEGFKTFGISRNRNSRMNKEPCFFRSMLVVHKLLPTELLAMWGLVHGNLTCSRKLQVL</sequence>
<protein>
    <recommendedName>
        <fullName evidence="6">LisH domain-containing protein ARMC9</fullName>
    </recommendedName>
    <alternativeName>
        <fullName evidence="21">UDP-GlcNAc:betaGal beta-1,3-N-acetylglucosaminyltransferase 7</fullName>
    </alternativeName>
</protein>
<keyword evidence="12" id="KW-0735">Signal-anchor</keyword>
<gene>
    <name evidence="25" type="ORF">EI555_008264</name>
</gene>
<feature type="compositionally biased region" description="Gly residues" evidence="22">
    <location>
        <begin position="977"/>
        <end position="990"/>
    </location>
</feature>
<dbReference type="FunFam" id="3.90.550.50:FF:000014">
    <property type="entry name" value="Hexosyltransferase"/>
    <property type="match status" value="1"/>
</dbReference>
<dbReference type="InterPro" id="IPR048959">
    <property type="entry name" value="ARMC9_ARM_dom"/>
</dbReference>
<comment type="function">
    <text evidence="19">N-acetyl glucosamine (GlcNAc) transferase that catalyzes the transfer of GlcNAc via a beta1-&gt;3 linkage from UDP-GlcNAc to the non-reducing terminal galactose (Gal) in the linearly growing chain of N- and O-linked keratan sulfate proteoglycans. Cooperates with B4GALT4 galactosyltransferase and CHST6 and CHST1 sulfotransferases to construct and elongate mono- and disulfated disaccharide units [-&gt;3Galbeta1-&gt;4(6-sulfoGlcNAcbeta)1-&gt;] and [-&gt;3(6-sulfoGalbeta)1-&gt;4(6-sulfoGlcNAcbeta)1-&gt;] within keratan sulfate polymer. Involved in biosynthesis of N-linked keratan sulfate proteoglycans in cornea, with an impact on proteoglycan fibril organization and corneal transparency. May play a role in the maintenance of tissue architecture by suppressing cellular motility and invasion.</text>
</comment>
<keyword evidence="9" id="KW-0808">Transferase</keyword>
<feature type="domain" description="ARMC9 CTLH-like" evidence="24">
    <location>
        <begin position="1"/>
        <end position="181"/>
    </location>
</feature>
<feature type="compositionally biased region" description="Low complexity" evidence="22">
    <location>
        <begin position="1157"/>
        <end position="1170"/>
    </location>
</feature>
<evidence type="ECO:0000256" key="13">
    <source>
        <dbReference type="ARBA" id="ARBA00022989"/>
    </source>
</evidence>
<dbReference type="InterPro" id="IPR002659">
    <property type="entry name" value="Glyco_trans_31"/>
</dbReference>
<dbReference type="Gene3D" id="1.25.10.10">
    <property type="entry name" value="Leucine-rich Repeat Variant"/>
    <property type="match status" value="1"/>
</dbReference>
<comment type="subunit">
    <text evidence="20">Interacts with TOGARAM1, CCDC66, CEP104, CSPP1 and CEP290. Interacts with NDUFAF2.</text>
</comment>
<feature type="domain" description="LisH" evidence="23">
    <location>
        <begin position="500"/>
        <end position="618"/>
    </location>
</feature>
<feature type="compositionally biased region" description="Low complexity" evidence="22">
    <location>
        <begin position="992"/>
        <end position="1009"/>
    </location>
</feature>
<evidence type="ECO:0000256" key="1">
    <source>
        <dbReference type="ARBA" id="ARBA00004114"/>
    </source>
</evidence>
<keyword evidence="14" id="KW-0333">Golgi apparatus</keyword>
<reference evidence="26" key="1">
    <citation type="journal article" date="2019" name="IScience">
        <title>Narwhal Genome Reveals Long-Term Low Genetic Diversity despite Current Large Abundance Size.</title>
        <authorList>
            <person name="Westbury M.V."/>
            <person name="Petersen B."/>
            <person name="Garde E."/>
            <person name="Heide-Jorgensen M.P."/>
            <person name="Lorenzen E.D."/>
        </authorList>
    </citation>
    <scope>NUCLEOTIDE SEQUENCE [LARGE SCALE GENOMIC DNA]</scope>
</reference>
<dbReference type="PANTHER" id="PTHR14881:SF4">
    <property type="entry name" value="LISH DOMAIN-CONTAINING PROTEIN ARMC9"/>
    <property type="match status" value="1"/>
</dbReference>
<feature type="region of interest" description="Disordered" evidence="22">
    <location>
        <begin position="624"/>
        <end position="644"/>
    </location>
</feature>
<feature type="compositionally biased region" description="Basic and acidic residues" evidence="22">
    <location>
        <begin position="104"/>
        <end position="113"/>
    </location>
</feature>
<organism evidence="25 26">
    <name type="scientific">Monodon monoceros</name>
    <name type="common">Narwhal</name>
    <name type="synonym">Ceratodon monodon</name>
    <dbReference type="NCBI Taxonomy" id="40151"/>
    <lineage>
        <taxon>Eukaryota</taxon>
        <taxon>Metazoa</taxon>
        <taxon>Chordata</taxon>
        <taxon>Craniata</taxon>
        <taxon>Vertebrata</taxon>
        <taxon>Euteleostomi</taxon>
        <taxon>Mammalia</taxon>
        <taxon>Eutheria</taxon>
        <taxon>Laurasiatheria</taxon>
        <taxon>Artiodactyla</taxon>
        <taxon>Whippomorpha</taxon>
        <taxon>Cetacea</taxon>
        <taxon>Odontoceti</taxon>
        <taxon>Monodontidae</taxon>
        <taxon>Monodon</taxon>
    </lineage>
</organism>
<evidence type="ECO:0000256" key="12">
    <source>
        <dbReference type="ARBA" id="ARBA00022968"/>
    </source>
</evidence>
<feature type="region of interest" description="Disordered" evidence="22">
    <location>
        <begin position="77"/>
        <end position="113"/>
    </location>
</feature>
<evidence type="ECO:0000256" key="18">
    <source>
        <dbReference type="ARBA" id="ARBA00023273"/>
    </source>
</evidence>
<evidence type="ECO:0000256" key="20">
    <source>
        <dbReference type="ARBA" id="ARBA00065819"/>
    </source>
</evidence>
<feature type="region of interest" description="Disordered" evidence="22">
    <location>
        <begin position="1143"/>
        <end position="1170"/>
    </location>
</feature>
<dbReference type="Proteomes" id="UP000308365">
    <property type="component" value="Unassembled WGS sequence"/>
</dbReference>
<evidence type="ECO:0000313" key="25">
    <source>
        <dbReference type="EMBL" id="TKC42736.1"/>
    </source>
</evidence>
<keyword evidence="8" id="KW-0328">Glycosyltransferase</keyword>
<dbReference type="FunFam" id="1.25.10.10:FF:000124">
    <property type="entry name" value="lisH domain-containing protein ARMC9 isoform X1"/>
    <property type="match status" value="1"/>
</dbReference>
<evidence type="ECO:0000259" key="24">
    <source>
        <dbReference type="Pfam" id="PF23138"/>
    </source>
</evidence>
<dbReference type="PANTHER" id="PTHR14881">
    <property type="entry name" value="LISH DOMAIN-CONTAINING PROTEIN ARMC9"/>
    <property type="match status" value="1"/>
</dbReference>
<dbReference type="Pfam" id="PF01762">
    <property type="entry name" value="Galactosyl_T"/>
    <property type="match status" value="1"/>
</dbReference>
<evidence type="ECO:0000256" key="7">
    <source>
        <dbReference type="ARBA" id="ARBA00022490"/>
    </source>
</evidence>
<feature type="region of interest" description="Disordered" evidence="22">
    <location>
        <begin position="916"/>
        <end position="1107"/>
    </location>
</feature>
<evidence type="ECO:0000313" key="26">
    <source>
        <dbReference type="Proteomes" id="UP000308365"/>
    </source>
</evidence>
<keyword evidence="11" id="KW-0970">Cilium biogenesis/degradation</keyword>
<evidence type="ECO:0000256" key="5">
    <source>
        <dbReference type="ARBA" id="ARBA00008661"/>
    </source>
</evidence>
<evidence type="ECO:0000256" key="2">
    <source>
        <dbReference type="ARBA" id="ARBA00004120"/>
    </source>
</evidence>
<dbReference type="GO" id="GO:0097542">
    <property type="term" value="C:ciliary tip"/>
    <property type="evidence" value="ECO:0007669"/>
    <property type="project" value="TreeGrafter"/>
</dbReference>
<comment type="similarity">
    <text evidence="5">Belongs to the glycosyltransferase 31 family.</text>
</comment>
<dbReference type="SUPFAM" id="SSF48371">
    <property type="entry name" value="ARM repeat"/>
    <property type="match status" value="1"/>
</dbReference>
<proteinExistence type="inferred from homology"/>
<keyword evidence="7" id="KW-0963">Cytoplasm</keyword>
<evidence type="ECO:0000256" key="16">
    <source>
        <dbReference type="ARBA" id="ARBA00023180"/>
    </source>
</evidence>
<evidence type="ECO:0000256" key="10">
    <source>
        <dbReference type="ARBA" id="ARBA00022692"/>
    </source>
</evidence>
<keyword evidence="15" id="KW-0472">Membrane</keyword>
<keyword evidence="17" id="KW-0206">Cytoskeleton</keyword>
<keyword evidence="16" id="KW-0325">Glycoprotein</keyword>
<dbReference type="GO" id="GO:0018146">
    <property type="term" value="P:keratan sulfate proteoglycan biosynthetic process"/>
    <property type="evidence" value="ECO:0007669"/>
    <property type="project" value="UniProtKB-ARBA"/>
</dbReference>
<comment type="caution">
    <text evidence="25">The sequence shown here is derived from an EMBL/GenBank/DDBJ whole genome shotgun (WGS) entry which is preliminary data.</text>
</comment>
<dbReference type="InterPro" id="IPR040369">
    <property type="entry name" value="ARMC9"/>
</dbReference>
<evidence type="ECO:0000256" key="3">
    <source>
        <dbReference type="ARBA" id="ARBA00004323"/>
    </source>
</evidence>
<feature type="non-terminal residue" evidence="25">
    <location>
        <position position="1"/>
    </location>
</feature>
<evidence type="ECO:0000256" key="22">
    <source>
        <dbReference type="SAM" id="MobiDB-lite"/>
    </source>
</evidence>
<keyword evidence="13" id="KW-1133">Transmembrane helix</keyword>
<dbReference type="GO" id="GO:0060271">
    <property type="term" value="P:cilium assembly"/>
    <property type="evidence" value="ECO:0007669"/>
    <property type="project" value="InterPro"/>
</dbReference>
<evidence type="ECO:0000259" key="23">
    <source>
        <dbReference type="Pfam" id="PF21050"/>
    </source>
</evidence>
<evidence type="ECO:0000256" key="8">
    <source>
        <dbReference type="ARBA" id="ARBA00022676"/>
    </source>
</evidence>
<evidence type="ECO:0000256" key="19">
    <source>
        <dbReference type="ARBA" id="ARBA00058437"/>
    </source>
</evidence>
<accession>A0A4U1F2D7</accession>
<feature type="region of interest" description="Disordered" evidence="22">
    <location>
        <begin position="660"/>
        <end position="686"/>
    </location>
</feature>
<dbReference type="InterPro" id="IPR016024">
    <property type="entry name" value="ARM-type_fold"/>
</dbReference>
<feature type="compositionally biased region" description="Polar residues" evidence="22">
    <location>
        <begin position="924"/>
        <end position="951"/>
    </location>
</feature>
<dbReference type="InterPro" id="IPR056327">
    <property type="entry name" value="ARMC9_CTLH-like_dom"/>
</dbReference>
<evidence type="ECO:0000256" key="6">
    <source>
        <dbReference type="ARBA" id="ARBA00021146"/>
    </source>
</evidence>
<evidence type="ECO:0000256" key="14">
    <source>
        <dbReference type="ARBA" id="ARBA00023034"/>
    </source>
</evidence>
<keyword evidence="18" id="KW-0966">Cell projection</keyword>
<comment type="pathway">
    <text evidence="4">Protein modification; protein glycosylation.</text>
</comment>
<dbReference type="Pfam" id="PF23138">
    <property type="entry name" value="CTLH_Armc9"/>
    <property type="match status" value="1"/>
</dbReference>
<dbReference type="GO" id="GO:0000139">
    <property type="term" value="C:Golgi membrane"/>
    <property type="evidence" value="ECO:0007669"/>
    <property type="project" value="UniProtKB-SubCell"/>
</dbReference>
<feature type="compositionally biased region" description="Basic and acidic residues" evidence="22">
    <location>
        <begin position="1032"/>
        <end position="1045"/>
    </location>
</feature>
<dbReference type="InterPro" id="IPR011989">
    <property type="entry name" value="ARM-like"/>
</dbReference>
<dbReference type="GO" id="GO:0005814">
    <property type="term" value="C:centriole"/>
    <property type="evidence" value="ECO:0007669"/>
    <property type="project" value="UniProtKB-SubCell"/>
</dbReference>
<dbReference type="EMBL" id="RWIC01000530">
    <property type="protein sequence ID" value="TKC42736.1"/>
    <property type="molecule type" value="Genomic_DNA"/>
</dbReference>
<dbReference type="Gene3D" id="3.90.550.50">
    <property type="match status" value="1"/>
</dbReference>
<dbReference type="Pfam" id="PF21050">
    <property type="entry name" value="ARMC9_ARM"/>
    <property type="match status" value="1"/>
</dbReference>
<evidence type="ECO:0000256" key="17">
    <source>
        <dbReference type="ARBA" id="ARBA00023212"/>
    </source>
</evidence>
<evidence type="ECO:0000256" key="15">
    <source>
        <dbReference type="ARBA" id="ARBA00023136"/>
    </source>
</evidence>
<name>A0A4U1F2D7_MONMO</name>
<dbReference type="GO" id="GO:0016758">
    <property type="term" value="F:hexosyltransferase activity"/>
    <property type="evidence" value="ECO:0007669"/>
    <property type="project" value="InterPro"/>
</dbReference>
<comment type="subcellular location">
    <subcellularLocation>
        <location evidence="2">Cytoplasm</location>
        <location evidence="2">Cytoskeleton</location>
        <location evidence="2">Cilium basal body</location>
    </subcellularLocation>
    <subcellularLocation>
        <location evidence="1">Cytoplasm</location>
        <location evidence="1">Cytoskeleton</location>
        <location evidence="1">Microtubule organizing center</location>
        <location evidence="1">Centrosome</location>
        <location evidence="1">Centriole</location>
    </subcellularLocation>
    <subcellularLocation>
        <location evidence="3">Golgi apparatus membrane</location>
        <topology evidence="3">Single-pass type II membrane protein</topology>
    </subcellularLocation>
</comment>
<evidence type="ECO:0000256" key="4">
    <source>
        <dbReference type="ARBA" id="ARBA00004922"/>
    </source>
</evidence>
<evidence type="ECO:0000256" key="21">
    <source>
        <dbReference type="ARBA" id="ARBA00067698"/>
    </source>
</evidence>
<dbReference type="GO" id="GO:0036064">
    <property type="term" value="C:ciliary basal body"/>
    <property type="evidence" value="ECO:0007669"/>
    <property type="project" value="InterPro"/>
</dbReference>